<dbReference type="AlphaFoldDB" id="A0A3N4JQU2"/>
<feature type="compositionally biased region" description="Polar residues" evidence="1">
    <location>
        <begin position="269"/>
        <end position="279"/>
    </location>
</feature>
<organism evidence="2 3">
    <name type="scientific">Choiromyces venosus 120613-1</name>
    <dbReference type="NCBI Taxonomy" id="1336337"/>
    <lineage>
        <taxon>Eukaryota</taxon>
        <taxon>Fungi</taxon>
        <taxon>Dikarya</taxon>
        <taxon>Ascomycota</taxon>
        <taxon>Pezizomycotina</taxon>
        <taxon>Pezizomycetes</taxon>
        <taxon>Pezizales</taxon>
        <taxon>Tuberaceae</taxon>
        <taxon>Choiromyces</taxon>
    </lineage>
</organism>
<feature type="region of interest" description="Disordered" evidence="1">
    <location>
        <begin position="196"/>
        <end position="368"/>
    </location>
</feature>
<evidence type="ECO:0000313" key="2">
    <source>
        <dbReference type="EMBL" id="RPB00694.1"/>
    </source>
</evidence>
<dbReference type="EMBL" id="ML120378">
    <property type="protein sequence ID" value="RPB00694.1"/>
    <property type="molecule type" value="Genomic_DNA"/>
</dbReference>
<reference evidence="2 3" key="1">
    <citation type="journal article" date="2018" name="Nat. Ecol. Evol.">
        <title>Pezizomycetes genomes reveal the molecular basis of ectomycorrhizal truffle lifestyle.</title>
        <authorList>
            <person name="Murat C."/>
            <person name="Payen T."/>
            <person name="Noel B."/>
            <person name="Kuo A."/>
            <person name="Morin E."/>
            <person name="Chen J."/>
            <person name="Kohler A."/>
            <person name="Krizsan K."/>
            <person name="Balestrini R."/>
            <person name="Da Silva C."/>
            <person name="Montanini B."/>
            <person name="Hainaut M."/>
            <person name="Levati E."/>
            <person name="Barry K.W."/>
            <person name="Belfiori B."/>
            <person name="Cichocki N."/>
            <person name="Clum A."/>
            <person name="Dockter R.B."/>
            <person name="Fauchery L."/>
            <person name="Guy J."/>
            <person name="Iotti M."/>
            <person name="Le Tacon F."/>
            <person name="Lindquist E.A."/>
            <person name="Lipzen A."/>
            <person name="Malagnac F."/>
            <person name="Mello A."/>
            <person name="Molinier V."/>
            <person name="Miyauchi S."/>
            <person name="Poulain J."/>
            <person name="Riccioni C."/>
            <person name="Rubini A."/>
            <person name="Sitrit Y."/>
            <person name="Splivallo R."/>
            <person name="Traeger S."/>
            <person name="Wang M."/>
            <person name="Zifcakova L."/>
            <person name="Wipf D."/>
            <person name="Zambonelli A."/>
            <person name="Paolocci F."/>
            <person name="Nowrousian M."/>
            <person name="Ottonello S."/>
            <person name="Baldrian P."/>
            <person name="Spatafora J.W."/>
            <person name="Henrissat B."/>
            <person name="Nagy L.G."/>
            <person name="Aury J.M."/>
            <person name="Wincker P."/>
            <person name="Grigoriev I.V."/>
            <person name="Bonfante P."/>
            <person name="Martin F.M."/>
        </authorList>
    </citation>
    <scope>NUCLEOTIDE SEQUENCE [LARGE SCALE GENOMIC DNA]</scope>
    <source>
        <strain evidence="2 3">120613-1</strain>
    </source>
</reference>
<evidence type="ECO:0000256" key="1">
    <source>
        <dbReference type="SAM" id="MobiDB-lite"/>
    </source>
</evidence>
<evidence type="ECO:0000313" key="3">
    <source>
        <dbReference type="Proteomes" id="UP000276215"/>
    </source>
</evidence>
<feature type="compositionally biased region" description="Low complexity" evidence="1">
    <location>
        <begin position="318"/>
        <end position="340"/>
    </location>
</feature>
<protein>
    <submittedName>
        <fullName evidence="2">Uncharacterized protein</fullName>
    </submittedName>
</protein>
<dbReference type="OrthoDB" id="5499807at2759"/>
<keyword evidence="3" id="KW-1185">Reference proteome</keyword>
<feature type="region of interest" description="Disordered" evidence="1">
    <location>
        <begin position="14"/>
        <end position="39"/>
    </location>
</feature>
<name>A0A3N4JQU2_9PEZI</name>
<gene>
    <name evidence="2" type="ORF">L873DRAFT_1788862</name>
</gene>
<proteinExistence type="predicted"/>
<feature type="compositionally biased region" description="Basic residues" evidence="1">
    <location>
        <begin position="356"/>
        <end position="368"/>
    </location>
</feature>
<feature type="compositionally biased region" description="Polar residues" evidence="1">
    <location>
        <begin position="242"/>
        <end position="253"/>
    </location>
</feature>
<sequence>MSLPLNQDTLNAMAHRTSLPPSPMGGPRSPTKDPRPYSPSLLPPGFPHGIPLQNLLPMFSRIEHTANCPNKAINVGNRIVAQGSTFPNVRRELGCNETCYVQLANMAPAADTNIRAPLPGFRTSLQKIFGNQTVDMVDQEALAQLAAQASSFRPSQESPITVSQIPPSSPPDTHMDLTPCVLIPDSQPAIDIAMALGNGQNSDGTGIGDSQHATTSQELPRRVHFSSPIATFGKTPEIPATDSGNFTPEQAKTTPAPRTRKGKEKATEGPSSTLTSLILTENGEETALDPRRTPRHRPTKPNLDPLQRQHGPKIPKYQGPNNNGKHNDNNKPNNRQQTNTRRQKRKDPRRYQTKRDQKHTKFPKPTRQ</sequence>
<dbReference type="Proteomes" id="UP000276215">
    <property type="component" value="Unassembled WGS sequence"/>
</dbReference>
<accession>A0A3N4JQU2</accession>